<dbReference type="InterPro" id="IPR020845">
    <property type="entry name" value="AMP-binding_CS"/>
</dbReference>
<dbReference type="SUPFAM" id="SSF56801">
    <property type="entry name" value="Acetyl-CoA synthetase-like"/>
    <property type="match status" value="3"/>
</dbReference>
<sequence length="2499" mass="273304">MFLTALFRARVASSPHAPAVIAPSGTLTYAELDARANRLAWWLRERGAGPERIVALRMPRSADIVVAQLAVLKAGAAYLPVDPAYPAERIDFMLRDAAPLLTLESAVDTSGMPDSDPEVEVDPAHQAYVIYTSGSTGRPKGVVVTHAGLANFASAEIEHFQVRPGDRVLQFSSPSFDASVLELCMALPSGAALVVPPEGPLLGEQLAEVLRDNRITHALIPPVAMATVPEVPLPDFRTLIVGGDACTPELVERWAPGRRMINAYGPTESTVVSTWSEPLTPGGSPPIGTPIPGTVAHVLDDDLRPTAEGELYVTGTGLARGYLDRPGLTAQRFVANPFGPGRLYRTGDVVRWRDGVLEFVGRADHQVKIRGFRIEPGEIEAVLRDHPGVRETVVVARADQGLKRLVAYVTGEADRAELRALVAARLPEHMVPSAFVVLDAFPMSPNGKLDRSALPEPSGHAETATAPRTPAEHRVAQVWAEVLGLDAVGPEDDFFRLGGDSVLAMRTLALLGGGLPLRALFEHRTVAALAEVLPDDKPAEIRPTHSGQPVPLSRTQKRLQGAEGPDSNTAVGVRLTGSLDLSRLQHALDLLVARHDALRTTVHGDVQVISPHGTVRLELADDLEAELAKPFDLRTGPLTRALLTRDQVLVLCQHHIITDGRSVTVLLDELARLYAGEQLPPPRLQYPDFALWQQEQPMPSVDYWRHKLDGLEPLDLRTDRVRPPLRSTAGAVLRRGLGAGLVQRLTTLGRAHDATLFMTLTALVKVIMARHSGQRDIAIGTVNAGRDRAELDGVTGFFVNTLVLRTWLDPEQPFTAYLDQVRDTVLEAFAHDDVPFDQLVEELRPDRDPSRTPLVQAVVALQQPLLTRTAFGDLAAEEVELPRPAARFDLVTEFWPAQNRGEGDDLTLTLEYNTDLFDASTIERMADDLVALCEAVTANPDRDLVEFAGEAEDVARVRGFRVDPAVVEEVLHRVVDDAHVVVHDGRLVGYVTRANPAELKGVLSQVLPDYLIPSAWVVLDEIDRANLPEPPAPRIERARFVAPRTPVEAVLASVFAEVLGVGQVGVRDGFLELGGDSILAISVVTKARAAGLHLTARDVFQHQTIAELAPRVRSAGRTSAEQGTVTGDVPLTPIQRWFFEHHDGLSRFDQSVVLDFAEDVDAERLARAVSTVVAHHDALRTRYAFDDGWRQRIEPSGHSRLETEIVAPRQVRLSAHHLVVDGISWRIIAEDLRAAYRGEPLPPKTTSLREWAHRLVGHARAGGFDDERPHWEQLTGGSSKTGTTASQRAVTVRLSEQDTRRVLREVPPVYRTQVNDVLLAALGCMLSGWTGSPRVLVALEGHGREELFDGVDLSRTVGWFTSMFPVALDMPEAGWGETLKAVKEQLRAVPRRGIGYGALRYLTGEGLPDVTPEVGFNHLGRFDGDQRGMDLDADPDAPRPHAIDVVSRVEGDQLEVTWFYSTELHDEATITRLADEMLVALRDIAHHCAQPDAGGRTPSDFPLARLDQAACDRIALPHVEDVYPLTPMQAGMVFHSLDGVYVQQTSFVVTADPDELAAAWQRVVDRTPVLRSSVVWEGVPEPVQVVHAHAPVPIRHLDWTRGDREELLRALLESDRAEGMDLATAPLMRLTLARLPEGEVQVLWTFHHVLLDGWSVFQVLTDVLGEPAERPPFRDYVEWLHHQDDEPAERHWREVLGDFTEPTPLPFDRTPSGQHDSSTTANLRISLSAEESAVLYAFAREQRLTPGTVVQGAWAVLLARYGGRDDVCFGATVSGRPADLPGVDDITGIFINTLPVRVAVDDRAPVAAWLRGLQQAQVEARRFEHAPLTDLRAWSGVEGGVNLFDSVLVFENYPAQGLPLRDLRAVETTNFPLSATVYPDTELTVLLGYDPAAFDETTARRLGDHLRVLLTGIAEDADRQVGALPLLTASERHRVLVEWNDTAHEVPDRTLLDLLAPHGEEAVRFEGEAITGAELERRANRLAHRLIDEGAGPERVVAVSLPRSIDLVVTLLAVLKAGAAYLPIDAELPAERVAFMTDDAAPVLVIDAPLDASGYPATAPEIVLTPDHPAYVIYTSGSTGRPKAVVVPHRGVVNRLLWTQHEYGLTPDDRVLQKTPASFDVSVWEFFWPLIAGATLVVAKPEGHRDPAYLADLVQRESITTVHFVPSMLRAFLREPAAKGCTGLRRVLCSGEALPPDLVRAWYETIDVPLHNLYGPTEASVDVTSWVTCPGADVVPIGRPVWNTALRVLDPELRPVPPGVPGELYLAGVQLARGYLNRPGLTAGRFVADPFGPAGTRMYRTGDLARWRSDGSVEYLGRTDHQVKIRGLRVELGEIEAVLGDAVVVVRDERIVAYVRTPDVDALRKAAEAALPDYMVPSAIVRLDEFPLSPNGKLDRRALPDPEWTAAEHVPPRTPAEEAVASVWAQVLGVDRVGAEDDFFALGGDSIRGMHVTSLLRDAFGVELSPRDVLSARTVAALADLVEELILRELEHTASLNEL</sequence>
<dbReference type="Gene3D" id="3.40.50.980">
    <property type="match status" value="2"/>
</dbReference>
<dbReference type="InterPro" id="IPR042099">
    <property type="entry name" value="ANL_N_sf"/>
</dbReference>
<dbReference type="InterPro" id="IPR010060">
    <property type="entry name" value="NRPS_synth"/>
</dbReference>
<dbReference type="SUPFAM" id="SSF52777">
    <property type="entry name" value="CoA-dependent acyltransferases"/>
    <property type="match status" value="6"/>
</dbReference>
<evidence type="ECO:0000256" key="3">
    <source>
        <dbReference type="ARBA" id="ARBA00022553"/>
    </source>
</evidence>
<dbReference type="InterPro" id="IPR009081">
    <property type="entry name" value="PP-bd_ACP"/>
</dbReference>
<dbReference type="InterPro" id="IPR036736">
    <property type="entry name" value="ACP-like_sf"/>
</dbReference>
<gene>
    <name evidence="8" type="ORF">SK803_13940</name>
</gene>
<dbReference type="Gene3D" id="3.30.559.30">
    <property type="entry name" value="Nonribosomal peptide synthetase, condensation domain"/>
    <property type="match status" value="3"/>
</dbReference>
<dbReference type="PROSITE" id="PS50075">
    <property type="entry name" value="CARRIER"/>
    <property type="match status" value="3"/>
</dbReference>
<dbReference type="InterPro" id="IPR045851">
    <property type="entry name" value="AMP-bd_C_sf"/>
</dbReference>
<dbReference type="CDD" id="cd17646">
    <property type="entry name" value="A_NRPS_AB3403-like"/>
    <property type="match status" value="1"/>
</dbReference>
<feature type="compositionally biased region" description="Low complexity" evidence="6">
    <location>
        <begin position="460"/>
        <end position="469"/>
    </location>
</feature>
<dbReference type="PROSITE" id="PS00455">
    <property type="entry name" value="AMP_BINDING"/>
    <property type="match status" value="2"/>
</dbReference>
<evidence type="ECO:0000256" key="1">
    <source>
        <dbReference type="ARBA" id="ARBA00001957"/>
    </source>
</evidence>
<dbReference type="SUPFAM" id="SSF47336">
    <property type="entry name" value="ACP-like"/>
    <property type="match status" value="3"/>
</dbReference>
<evidence type="ECO:0000313" key="9">
    <source>
        <dbReference type="Proteomes" id="UP001285521"/>
    </source>
</evidence>
<dbReference type="EMBL" id="JAXAVW010000010">
    <property type="protein sequence ID" value="MDX8031324.1"/>
    <property type="molecule type" value="Genomic_DNA"/>
</dbReference>
<feature type="region of interest" description="Disordered" evidence="6">
    <location>
        <begin position="448"/>
        <end position="470"/>
    </location>
</feature>
<keyword evidence="4" id="KW-0677">Repeat</keyword>
<dbReference type="PROSITE" id="PS00012">
    <property type="entry name" value="PHOSPHOPANTETHEINE"/>
    <property type="match status" value="2"/>
</dbReference>
<dbReference type="Gene3D" id="3.30.559.10">
    <property type="entry name" value="Chloramphenicol acetyltransferase-like domain"/>
    <property type="match status" value="4"/>
</dbReference>
<dbReference type="PANTHER" id="PTHR45527:SF1">
    <property type="entry name" value="FATTY ACID SYNTHASE"/>
    <property type="match status" value="1"/>
</dbReference>
<dbReference type="InterPro" id="IPR006162">
    <property type="entry name" value="Ppantetheine_attach_site"/>
</dbReference>
<evidence type="ECO:0000256" key="2">
    <source>
        <dbReference type="ARBA" id="ARBA00022450"/>
    </source>
</evidence>
<keyword evidence="9" id="KW-1185">Reference proteome</keyword>
<dbReference type="InterPro" id="IPR020806">
    <property type="entry name" value="PKS_PP-bd"/>
</dbReference>
<dbReference type="InterPro" id="IPR023213">
    <property type="entry name" value="CAT-like_dom_sf"/>
</dbReference>
<evidence type="ECO:0000256" key="6">
    <source>
        <dbReference type="SAM" id="MobiDB-lite"/>
    </source>
</evidence>
<dbReference type="SMART" id="SM00823">
    <property type="entry name" value="PKS_PP"/>
    <property type="match status" value="3"/>
</dbReference>
<dbReference type="Pfam" id="PF00501">
    <property type="entry name" value="AMP-binding"/>
    <property type="match status" value="2"/>
</dbReference>
<dbReference type="Gene3D" id="1.10.1200.10">
    <property type="entry name" value="ACP-like"/>
    <property type="match status" value="3"/>
</dbReference>
<feature type="region of interest" description="Disordered" evidence="6">
    <location>
        <begin position="537"/>
        <end position="569"/>
    </location>
</feature>
<dbReference type="PANTHER" id="PTHR45527">
    <property type="entry name" value="NONRIBOSOMAL PEPTIDE SYNTHETASE"/>
    <property type="match status" value="1"/>
</dbReference>
<dbReference type="Pfam" id="PF00550">
    <property type="entry name" value="PP-binding"/>
    <property type="match status" value="3"/>
</dbReference>
<dbReference type="Gene3D" id="2.30.38.10">
    <property type="entry name" value="Luciferase, Domain 3"/>
    <property type="match status" value="1"/>
</dbReference>
<feature type="domain" description="Carrier" evidence="7">
    <location>
        <begin position="2411"/>
        <end position="2486"/>
    </location>
</feature>
<organism evidence="8 9">
    <name type="scientific">Lentzea miocenica</name>
    <dbReference type="NCBI Taxonomy" id="3095431"/>
    <lineage>
        <taxon>Bacteria</taxon>
        <taxon>Bacillati</taxon>
        <taxon>Actinomycetota</taxon>
        <taxon>Actinomycetes</taxon>
        <taxon>Pseudonocardiales</taxon>
        <taxon>Pseudonocardiaceae</taxon>
        <taxon>Lentzea</taxon>
    </lineage>
</organism>
<dbReference type="InterPro" id="IPR010071">
    <property type="entry name" value="AA_adenyl_dom"/>
</dbReference>
<keyword evidence="2" id="KW-0596">Phosphopantetheine</keyword>
<dbReference type="CDD" id="cd17652">
    <property type="entry name" value="A_NRPS_CmdD_like"/>
    <property type="match status" value="1"/>
</dbReference>
<dbReference type="CDD" id="cd19543">
    <property type="entry name" value="DCL_NRPS"/>
    <property type="match status" value="1"/>
</dbReference>
<reference evidence="8 9" key="1">
    <citation type="submission" date="2023-11" db="EMBL/GenBank/DDBJ databases">
        <title>Lentzea sokolovensis, sp. nov., Lentzea kristufkii, sp. nov., and Lentzea miocenensis, sp. nov., rare actinobacteria from Sokolov Coal Basin, Miocene lacustrine sediment, Czech Republic.</title>
        <authorList>
            <person name="Lara A."/>
            <person name="Kotroba L."/>
            <person name="Nouioui I."/>
            <person name="Neumann-Schaal M."/>
            <person name="Mast Y."/>
            <person name="Chronakova A."/>
        </authorList>
    </citation>
    <scope>NUCLEOTIDE SEQUENCE [LARGE SCALE GENOMIC DNA]</scope>
    <source>
        <strain evidence="8 9">BCCO 10_0856</strain>
    </source>
</reference>
<dbReference type="Pfam" id="PF13193">
    <property type="entry name" value="AMP-binding_C"/>
    <property type="match status" value="1"/>
</dbReference>
<keyword evidence="5" id="KW-0045">Antibiotic biosynthesis</keyword>
<dbReference type="InterPro" id="IPR000873">
    <property type="entry name" value="AMP-dep_synth/lig_dom"/>
</dbReference>
<comment type="cofactor">
    <cofactor evidence="1">
        <name>pantetheine 4'-phosphate</name>
        <dbReference type="ChEBI" id="CHEBI:47942"/>
    </cofactor>
</comment>
<keyword evidence="3" id="KW-0597">Phosphoprotein</keyword>
<dbReference type="NCBIfam" id="TIGR01733">
    <property type="entry name" value="AA-adenyl-dom"/>
    <property type="match status" value="2"/>
</dbReference>
<dbReference type="CDD" id="cd19531">
    <property type="entry name" value="LCL_NRPS-like"/>
    <property type="match status" value="1"/>
</dbReference>
<dbReference type="Gene3D" id="3.30.300.30">
    <property type="match status" value="3"/>
</dbReference>
<dbReference type="CDD" id="cd19534">
    <property type="entry name" value="E_NRPS"/>
    <property type="match status" value="1"/>
</dbReference>
<evidence type="ECO:0000259" key="7">
    <source>
        <dbReference type="PROSITE" id="PS50075"/>
    </source>
</evidence>
<name>A0ABU4SZI1_9PSEU</name>
<dbReference type="InterPro" id="IPR001242">
    <property type="entry name" value="Condensation_dom"/>
</dbReference>
<feature type="domain" description="Carrier" evidence="7">
    <location>
        <begin position="1042"/>
        <end position="1116"/>
    </location>
</feature>
<protein>
    <submittedName>
        <fullName evidence="8">Amino acid adenylation domain-containing protein</fullName>
    </submittedName>
</protein>
<dbReference type="NCBIfam" id="TIGR01720">
    <property type="entry name" value="NRPS-para261"/>
    <property type="match status" value="1"/>
</dbReference>
<evidence type="ECO:0000256" key="5">
    <source>
        <dbReference type="ARBA" id="ARBA00023194"/>
    </source>
</evidence>
<dbReference type="Gene3D" id="3.40.50.12780">
    <property type="entry name" value="N-terminal domain of ligase-like"/>
    <property type="match status" value="1"/>
</dbReference>
<dbReference type="InterPro" id="IPR025110">
    <property type="entry name" value="AMP-bd_C"/>
</dbReference>
<accession>A0ABU4SZI1</accession>
<evidence type="ECO:0000313" key="8">
    <source>
        <dbReference type="EMBL" id="MDX8031324.1"/>
    </source>
</evidence>
<evidence type="ECO:0000256" key="4">
    <source>
        <dbReference type="ARBA" id="ARBA00022737"/>
    </source>
</evidence>
<dbReference type="Proteomes" id="UP001285521">
    <property type="component" value="Unassembled WGS sequence"/>
</dbReference>
<feature type="domain" description="Carrier" evidence="7">
    <location>
        <begin position="466"/>
        <end position="537"/>
    </location>
</feature>
<proteinExistence type="predicted"/>
<dbReference type="Pfam" id="PF00668">
    <property type="entry name" value="Condensation"/>
    <property type="match status" value="4"/>
</dbReference>
<comment type="caution">
    <text evidence="8">The sequence shown here is derived from an EMBL/GenBank/DDBJ whole genome shotgun (WGS) entry which is preliminary data.</text>
</comment>